<dbReference type="InterPro" id="IPR013244">
    <property type="entry name" value="Sec39_domain"/>
</dbReference>
<dbReference type="GO" id="GO:0015031">
    <property type="term" value="P:protein transport"/>
    <property type="evidence" value="ECO:0007669"/>
    <property type="project" value="UniProtKB-KW"/>
</dbReference>
<keyword evidence="3" id="KW-0256">Endoplasmic reticulum</keyword>
<organism evidence="7 8">
    <name type="scientific">Danaus plexippus plexippus</name>
    <dbReference type="NCBI Taxonomy" id="278856"/>
    <lineage>
        <taxon>Eukaryota</taxon>
        <taxon>Metazoa</taxon>
        <taxon>Ecdysozoa</taxon>
        <taxon>Arthropoda</taxon>
        <taxon>Hexapoda</taxon>
        <taxon>Insecta</taxon>
        <taxon>Pterygota</taxon>
        <taxon>Neoptera</taxon>
        <taxon>Endopterygota</taxon>
        <taxon>Lepidoptera</taxon>
        <taxon>Glossata</taxon>
        <taxon>Ditrysia</taxon>
        <taxon>Papilionoidea</taxon>
        <taxon>Nymphalidae</taxon>
        <taxon>Danainae</taxon>
        <taxon>Danaini</taxon>
        <taxon>Danaina</taxon>
        <taxon>Danaus</taxon>
        <taxon>Danaus</taxon>
    </lineage>
</organism>
<comment type="caution">
    <text evidence="7">The sequence shown here is derived from an EMBL/GenBank/DDBJ whole genome shotgun (WGS) entry which is preliminary data.</text>
</comment>
<evidence type="ECO:0000256" key="2">
    <source>
        <dbReference type="ARBA" id="ARBA00022448"/>
    </source>
</evidence>
<dbReference type="Proteomes" id="UP000007151">
    <property type="component" value="Unassembled WGS sequence"/>
</dbReference>
<dbReference type="InterPro" id="IPR015943">
    <property type="entry name" value="WD40/YVTN_repeat-like_dom_sf"/>
</dbReference>
<dbReference type="OrthoDB" id="19988at2759"/>
<dbReference type="Pfam" id="PF08314">
    <property type="entry name" value="Sec39"/>
    <property type="match status" value="2"/>
</dbReference>
<dbReference type="eggNOG" id="KOG1797">
    <property type="taxonomic scope" value="Eukaryota"/>
</dbReference>
<feature type="domain" description="Neuroblastoma-amplified sequence N-terminal" evidence="6">
    <location>
        <begin position="65"/>
        <end position="334"/>
    </location>
</feature>
<feature type="domain" description="Sec39" evidence="5">
    <location>
        <begin position="644"/>
        <end position="854"/>
    </location>
</feature>
<dbReference type="KEGG" id="dpl:KGM_202200"/>
<protein>
    <submittedName>
        <fullName evidence="7">Neuroblastoma-amplified protein</fullName>
    </submittedName>
</protein>
<dbReference type="GO" id="GO:0070939">
    <property type="term" value="C:Dsl1/NZR complex"/>
    <property type="evidence" value="ECO:0007669"/>
    <property type="project" value="TreeGrafter"/>
</dbReference>
<dbReference type="PANTHER" id="PTHR15922">
    <property type="entry name" value="NEUROBLASTOMA-AMPLIFIED SEQUENCE"/>
    <property type="match status" value="1"/>
</dbReference>
<proteinExistence type="predicted"/>
<dbReference type="InterPro" id="IPR029145">
    <property type="entry name" value="NBAS_N"/>
</dbReference>
<dbReference type="Pfam" id="PF15492">
    <property type="entry name" value="Nbas_N"/>
    <property type="match status" value="1"/>
</dbReference>
<evidence type="ECO:0000256" key="1">
    <source>
        <dbReference type="ARBA" id="ARBA00004240"/>
    </source>
</evidence>
<keyword evidence="4" id="KW-0653">Protein transport</keyword>
<comment type="subcellular location">
    <subcellularLocation>
        <location evidence="1">Endoplasmic reticulum</location>
    </subcellularLocation>
</comment>
<evidence type="ECO:0000256" key="3">
    <source>
        <dbReference type="ARBA" id="ARBA00022824"/>
    </source>
</evidence>
<reference evidence="7 8" key="1">
    <citation type="journal article" date="2011" name="Cell">
        <title>The monarch butterfly genome yields insights into long-distance migration.</title>
        <authorList>
            <person name="Zhan S."/>
            <person name="Merlin C."/>
            <person name="Boore J.L."/>
            <person name="Reppert S.M."/>
        </authorList>
    </citation>
    <scope>NUCLEOTIDE SEQUENCE [LARGE SCALE GENOMIC DNA]</scope>
    <source>
        <strain evidence="7">F-2</strain>
    </source>
</reference>
<sequence length="2140" mass="240238">MAEKKSILHELYVFSEWKPEPEYIQKTDTLLPENISSIWRWLKFFGLKKSLIDSVTAHKEKQQKWHMALGDEGKVLAILTDNILEIRTKRSEYATIGARTTVARDPYPQWRKLVWSPDCTFLVVAYGNGIVNFFDLTASNLFYIPADCSRPGGLECSDNTHAVSDVIFMPLRVKDTKWNWEVLVVTFDGRLRGYLVSASEGFKLHHTFSFPGGVAAAVFCPAHGVLYVAGPPAPARKESWCASSAGLSAWRVLLDEPFYKLSVVSSELHDKLAADSWNYLPLLFNNNLDFIVRMSLSPDNQSLVCVHSSGELSLWRLPVLSPLRRFALAAQPGHALPHPRRGAALDPTASHPADVTWWSNEEIILSRFSGAVSVCGLEDMVNILGKGPEFFEGTPQVSCAHDGSLLALECESSTVPHKHQNSEVSKDETESEDSVLEVTKELLKSVLYAITDIEALQPKPKRITVVSRIYRLLAIKSTTPTELFSRKIESGKYNEALALAATFDLDRDLVYQQQWRRNPVSTDAIHNYLSKVSKKIWVVHQCVDRLPESASAARYLLDFGLELTNMHILEEINKDLPDDEQCQDVEDITLGHLNAYTSELLRCRHVMLFYQERLQLYEAIIRCEKSTYVKDEYDRLRSNSIVHSAMEIAKEGRTEALTCLWPYIRSLPMQQEVLDMIPETLYPLDYQHLLPTKEPLTWFEKKSPIKIKPSENDNDWCKKDIFRSIWSSNWSEDSSPESETASRIDGDLAKWYEKRARVIEGRCGLVSHALTLVTIATVGGAVEGLENIMFHLLTLDTLIYDINVEGVTLEQLEKMSYLDTCKLLMKMSKPATFVSDLKEYVIPFLKRYENLTKRNGVCLTGMMEFLESTSVEDLSYILLVLQSPREFELDVHTHLELVERCLYAHTGTDQLHMACDLLATILKETDGSISRSSLVRRASELERVVAGSGRLAWRGLKVPPAALRDLHSDPPRAHTLLARLARSLHDREDKPTQQDWENLLKDILELRESLLECITEEQCYEAYASALLTCGVEEGIRLGPSVLSVSADRSSPRRQVDAARTVQLVMDAAREYFNSASSLTDPALELAKCCLLLIEDGNKDIEEELDLISALPLLGAFNLTLLPIQVRLCEDRMKLIQDCLNLDPNAYLASHKLLKLAKLLRIAGDDEQTREGLVLVEVGRKALSAGAAGGGAASTAYAHSHADTAERRYLLAAALTHDTPARLHQLLKHRMNLELESFQQMGAAARENRRLEARWPSTDDEFSDAITTPVIEAKDLVPAAEKKIPLLNYFLETFQNKSAAESEKCSESSERSVLCQEFYRDLYPQHEGSPHYYRYDCFSVPDDLAEPGQAALKWFYMKSCMEGGDVDQLEAEVVSKCGEELVVKDTPLSVSCLVLGARRGRASGSRAALVAAMYAALLHCNDPHFRDAAYRTRPVKMACSTLTQNDASDQQRAIIRQYIDRLSGVGEVEKIRGYGVTVNGVMFQADADYRTEVIYRLAKSGKEQAKLACYLAQKHGLDALEVWLQYAGNAVGDLDTEILPPVGDDAAQRISEYLWPLIPGTDHSALIHFFNVLKKVDEKLVLHGLSSAEHVKLLKKTRAASKELDYKLLVSAPAGDQLCSHVVSVSRPDTVGLVSKLLRSLPAPLRSPLPPHTLYTAWLTKYFFSVGESTVSSKKWMQQWRQCASYFNKLSSDELLKFVSNTCFTEEAIRRVPAATRSLMIMQAVDYCQQEQENEMKFTKNEQGWSETGQELSRWGRFLDNYHSDSVSSLRTISEQNDVWPALELSRGEAGPALEALSTLCTGGLRASALTSLLRCLGLPYDEPAVLQHALTRIRHKEDIQSVVARVIQYHKDGIKFSEDFIEEVLQVAGQLSLEPHKLLGVLAISRRARLRDEHDLANIARSSADLFKTEWPDSEYAKGLTEVKLMTAEGREEAYLALAADGDTWPRKKALVDALACWPRTPLAGGMSAQGSLAQKLCLEPPREARMLLQLLLRRPMITDEELKIIATEACEDAALNTVWVILLSKCECAVDLLVQFVDKHKEIIKNENIGDDLIRELLDQGMFIKMVCNPLYSFIINYIIRRNMSEGSGGYSVTWATNELIKANYLAEAGHLHLLASGVPTGLRGFTQTVLQYTNKFH</sequence>
<dbReference type="Gene3D" id="2.130.10.10">
    <property type="entry name" value="YVTN repeat-like/Quinoprotein amine dehydrogenase"/>
    <property type="match status" value="1"/>
</dbReference>
<evidence type="ECO:0000256" key="4">
    <source>
        <dbReference type="ARBA" id="ARBA00022927"/>
    </source>
</evidence>
<dbReference type="SUPFAM" id="SSF50978">
    <property type="entry name" value="WD40 repeat-like"/>
    <property type="match status" value="1"/>
</dbReference>
<dbReference type="GO" id="GO:0006890">
    <property type="term" value="P:retrograde vesicle-mediated transport, Golgi to endoplasmic reticulum"/>
    <property type="evidence" value="ECO:0007669"/>
    <property type="project" value="InterPro"/>
</dbReference>
<accession>A0A212FIR2</accession>
<dbReference type="PANTHER" id="PTHR15922:SF2">
    <property type="entry name" value="NBAS SUBUNIT OF NRZ TETHERING COMPLEX"/>
    <property type="match status" value="1"/>
</dbReference>
<evidence type="ECO:0000313" key="7">
    <source>
        <dbReference type="EMBL" id="OWR53625.1"/>
    </source>
</evidence>
<evidence type="ECO:0000313" key="8">
    <source>
        <dbReference type="Proteomes" id="UP000007151"/>
    </source>
</evidence>
<evidence type="ECO:0000259" key="6">
    <source>
        <dbReference type="Pfam" id="PF15492"/>
    </source>
</evidence>
<dbReference type="STRING" id="278856.A0A212FIR2"/>
<name>A0A212FIR2_DANPL</name>
<gene>
    <name evidence="7" type="ORF">KGM_202200</name>
</gene>
<keyword evidence="2" id="KW-0813">Transport</keyword>
<feature type="domain" description="Sec39" evidence="5">
    <location>
        <begin position="966"/>
        <end position="1164"/>
    </location>
</feature>
<dbReference type="EMBL" id="AGBW02008342">
    <property type="protein sequence ID" value="OWR53625.1"/>
    <property type="molecule type" value="Genomic_DNA"/>
</dbReference>
<evidence type="ECO:0000259" key="5">
    <source>
        <dbReference type="Pfam" id="PF08314"/>
    </source>
</evidence>
<keyword evidence="8" id="KW-1185">Reference proteome</keyword>
<dbReference type="GO" id="GO:0000149">
    <property type="term" value="F:SNARE binding"/>
    <property type="evidence" value="ECO:0007669"/>
    <property type="project" value="TreeGrafter"/>
</dbReference>
<dbReference type="InterPro" id="IPR036322">
    <property type="entry name" value="WD40_repeat_dom_sf"/>
</dbReference>